<organism evidence="3 4">
    <name type="scientific">Dictyostelium purpureum</name>
    <name type="common">Slime mold</name>
    <dbReference type="NCBI Taxonomy" id="5786"/>
    <lineage>
        <taxon>Eukaryota</taxon>
        <taxon>Amoebozoa</taxon>
        <taxon>Evosea</taxon>
        <taxon>Eumycetozoa</taxon>
        <taxon>Dictyostelia</taxon>
        <taxon>Dictyosteliales</taxon>
        <taxon>Dictyosteliaceae</taxon>
        <taxon>Dictyostelium</taxon>
    </lineage>
</organism>
<feature type="region of interest" description="Disordered" evidence="1">
    <location>
        <begin position="306"/>
        <end position="330"/>
    </location>
</feature>
<dbReference type="InParanoid" id="F0ZY37"/>
<dbReference type="AlphaFoldDB" id="F0ZY37"/>
<keyword evidence="4" id="KW-1185">Reference proteome</keyword>
<name>F0ZY37_DICPU</name>
<dbReference type="Proteomes" id="UP000001064">
    <property type="component" value="Unassembled WGS sequence"/>
</dbReference>
<dbReference type="KEGG" id="dpp:DICPUDRAFT_157035"/>
<gene>
    <name evidence="3" type="ORF">DICPUDRAFT_157035</name>
</gene>
<feature type="domain" description="DUF676" evidence="2">
    <location>
        <begin position="23"/>
        <end position="264"/>
    </location>
</feature>
<feature type="region of interest" description="Disordered" evidence="1">
    <location>
        <begin position="178"/>
        <end position="202"/>
    </location>
</feature>
<dbReference type="InterPro" id="IPR007751">
    <property type="entry name" value="DUF676_lipase-like"/>
</dbReference>
<dbReference type="FunFam" id="3.40.50.1820:FF:000867">
    <property type="entry name" value="Uncharacterized protein"/>
    <property type="match status" value="1"/>
</dbReference>
<dbReference type="PANTHER" id="PTHR12482:SF62">
    <property type="entry name" value="LIPASE ROG1-RELATED"/>
    <property type="match status" value="1"/>
</dbReference>
<dbReference type="Gene3D" id="3.40.50.1820">
    <property type="entry name" value="alpha/beta hydrolase"/>
    <property type="match status" value="1"/>
</dbReference>
<dbReference type="eggNOG" id="KOG4372">
    <property type="taxonomic scope" value="Eukaryota"/>
</dbReference>
<evidence type="ECO:0000313" key="3">
    <source>
        <dbReference type="EMBL" id="EGC31146.1"/>
    </source>
</evidence>
<evidence type="ECO:0000259" key="2">
    <source>
        <dbReference type="Pfam" id="PF05057"/>
    </source>
</evidence>
<feature type="compositionally biased region" description="Low complexity" evidence="1">
    <location>
        <begin position="183"/>
        <end position="202"/>
    </location>
</feature>
<dbReference type="SUPFAM" id="SSF53474">
    <property type="entry name" value="alpha/beta-Hydrolases"/>
    <property type="match status" value="1"/>
</dbReference>
<reference evidence="4" key="1">
    <citation type="journal article" date="2011" name="Genome Biol.">
        <title>Comparative genomics of the social amoebae Dictyostelium discoideum and Dictyostelium purpureum.</title>
        <authorList>
            <consortium name="US DOE Joint Genome Institute (JGI-PGF)"/>
            <person name="Sucgang R."/>
            <person name="Kuo A."/>
            <person name="Tian X."/>
            <person name="Salerno W."/>
            <person name="Parikh A."/>
            <person name="Feasley C.L."/>
            <person name="Dalin E."/>
            <person name="Tu H."/>
            <person name="Huang E."/>
            <person name="Barry K."/>
            <person name="Lindquist E."/>
            <person name="Shapiro H."/>
            <person name="Bruce D."/>
            <person name="Schmutz J."/>
            <person name="Salamov A."/>
            <person name="Fey P."/>
            <person name="Gaudet P."/>
            <person name="Anjard C."/>
            <person name="Babu M.M."/>
            <person name="Basu S."/>
            <person name="Bushmanova Y."/>
            <person name="van der Wel H."/>
            <person name="Katoh-Kurasawa M."/>
            <person name="Dinh C."/>
            <person name="Coutinho P.M."/>
            <person name="Saito T."/>
            <person name="Elias M."/>
            <person name="Schaap P."/>
            <person name="Kay R.R."/>
            <person name="Henrissat B."/>
            <person name="Eichinger L."/>
            <person name="Rivero F."/>
            <person name="Putnam N.H."/>
            <person name="West C.M."/>
            <person name="Loomis W.F."/>
            <person name="Chisholm R.L."/>
            <person name="Shaulsky G."/>
            <person name="Strassmann J.E."/>
            <person name="Queller D.C."/>
            <person name="Kuspa A."/>
            <person name="Grigoriev I.V."/>
        </authorList>
    </citation>
    <scope>NUCLEOTIDE SEQUENCE [LARGE SCALE GENOMIC DNA]</scope>
    <source>
        <strain evidence="4">QSDP1</strain>
    </source>
</reference>
<protein>
    <recommendedName>
        <fullName evidence="2">DUF676 domain-containing protein</fullName>
    </recommendedName>
</protein>
<dbReference type="GeneID" id="10507976"/>
<evidence type="ECO:0000313" key="4">
    <source>
        <dbReference type="Proteomes" id="UP000001064"/>
    </source>
</evidence>
<dbReference type="EMBL" id="GL871274">
    <property type="protein sequence ID" value="EGC31146.1"/>
    <property type="molecule type" value="Genomic_DNA"/>
</dbReference>
<dbReference type="Pfam" id="PF05057">
    <property type="entry name" value="DUF676"/>
    <property type="match status" value="1"/>
</dbReference>
<dbReference type="OrthoDB" id="273452at2759"/>
<dbReference type="OMA" id="YQFMNEG"/>
<dbReference type="VEuPathDB" id="AmoebaDB:DICPUDRAFT_157035"/>
<dbReference type="InterPro" id="IPR044294">
    <property type="entry name" value="Lipase-like"/>
</dbReference>
<dbReference type="PANTHER" id="PTHR12482">
    <property type="entry name" value="LIPASE ROG1-RELATED-RELATED"/>
    <property type="match status" value="1"/>
</dbReference>
<accession>F0ZY37</accession>
<proteinExistence type="predicted"/>
<dbReference type="InterPro" id="IPR029058">
    <property type="entry name" value="AB_hydrolase_fold"/>
</dbReference>
<dbReference type="GO" id="GO:0006629">
    <property type="term" value="P:lipid metabolic process"/>
    <property type="evidence" value="ECO:0000318"/>
    <property type="project" value="GO_Central"/>
</dbReference>
<dbReference type="RefSeq" id="XP_003292334.1">
    <property type="nucleotide sequence ID" value="XM_003292286.1"/>
</dbReference>
<evidence type="ECO:0000256" key="1">
    <source>
        <dbReference type="SAM" id="MobiDB-lite"/>
    </source>
</evidence>
<sequence length="401" mass="46180">MDNNNNTTTTSTSSSPNIEEKKKINHLVVLQHGLHGTFEDFNTIKNHFIKQNYDNCVFISAKSNSYFLATHDGINKIGTRLYKEVLELYEQYDHPEKISMIGHSLGGLITRYAIGLLYRDGFFERCKPDQFISLSSPHCGSRRPSTTVFNKIAHVFVDNLLSVTGKQLILNDLHSLESDSPKTTTVSPTAAETTATSTTTETGSPTITIIEKKEENEIITNDQSVPLPLLVRMTEGIFFEGLKQFRKRVLYSNIYNDIQVNFCTSDISAKNPYTLGKTMKFTEKYKHVIEEETILDIDPEVLEKLEEDEDSNEGYKESNTKQTTKKPHYHHDDSKIDEFFTHDTHHLHLKRILKNLRKLDFVRYHMYFKNFLSHTNIVVKRESINGEGWDIVDHLVDHFEP</sequence>